<dbReference type="InterPro" id="IPR009936">
    <property type="entry name" value="DUF1468"/>
</dbReference>
<gene>
    <name evidence="3" type="ORF">GGR95_002811</name>
</gene>
<reference evidence="3 4" key="1">
    <citation type="submission" date="2020-08" db="EMBL/GenBank/DDBJ databases">
        <title>Genomic Encyclopedia of Type Strains, Phase IV (KMG-IV): sequencing the most valuable type-strain genomes for metagenomic binning, comparative biology and taxonomic classification.</title>
        <authorList>
            <person name="Goeker M."/>
        </authorList>
    </citation>
    <scope>NUCLEOTIDE SEQUENCE [LARGE SCALE GENOMIC DNA]</scope>
    <source>
        <strain evidence="3 4">DSM 102234</strain>
    </source>
</reference>
<evidence type="ECO:0000313" key="3">
    <source>
        <dbReference type="EMBL" id="MBB3995160.1"/>
    </source>
</evidence>
<protein>
    <recommendedName>
        <fullName evidence="2">DUF1468 domain-containing protein</fullName>
    </recommendedName>
</protein>
<dbReference type="EMBL" id="JACIEI010000011">
    <property type="protein sequence ID" value="MBB3995160.1"/>
    <property type="molecule type" value="Genomic_DNA"/>
</dbReference>
<evidence type="ECO:0000259" key="2">
    <source>
        <dbReference type="Pfam" id="PF07331"/>
    </source>
</evidence>
<feature type="domain" description="DUF1468" evidence="2">
    <location>
        <begin position="16"/>
        <end position="159"/>
    </location>
</feature>
<name>A0A7W6EAP7_9RHOB</name>
<feature type="transmembrane region" description="Helical" evidence="1">
    <location>
        <begin position="12"/>
        <end position="32"/>
    </location>
</feature>
<dbReference type="Proteomes" id="UP000530268">
    <property type="component" value="Unassembled WGS sequence"/>
</dbReference>
<dbReference type="RefSeq" id="WP_184566816.1">
    <property type="nucleotide sequence ID" value="NZ_JACIEI010000011.1"/>
</dbReference>
<keyword evidence="1" id="KW-0472">Membrane</keyword>
<feature type="transmembrane region" description="Helical" evidence="1">
    <location>
        <begin position="132"/>
        <end position="155"/>
    </location>
</feature>
<keyword evidence="4" id="KW-1185">Reference proteome</keyword>
<organism evidence="3 4">
    <name type="scientific">Sulfitobacter undariae</name>
    <dbReference type="NCBI Taxonomy" id="1563671"/>
    <lineage>
        <taxon>Bacteria</taxon>
        <taxon>Pseudomonadati</taxon>
        <taxon>Pseudomonadota</taxon>
        <taxon>Alphaproteobacteria</taxon>
        <taxon>Rhodobacterales</taxon>
        <taxon>Roseobacteraceae</taxon>
        <taxon>Sulfitobacter</taxon>
    </lineage>
</organism>
<keyword evidence="1" id="KW-0812">Transmembrane</keyword>
<dbReference type="Pfam" id="PF07331">
    <property type="entry name" value="TctB"/>
    <property type="match status" value="1"/>
</dbReference>
<comment type="caution">
    <text evidence="3">The sequence shown here is derived from an EMBL/GenBank/DDBJ whole genome shotgun (WGS) entry which is preliminary data.</text>
</comment>
<accession>A0A7W6EAP7</accession>
<evidence type="ECO:0000256" key="1">
    <source>
        <dbReference type="SAM" id="Phobius"/>
    </source>
</evidence>
<feature type="transmembrane region" description="Helical" evidence="1">
    <location>
        <begin position="94"/>
        <end position="126"/>
    </location>
</feature>
<sequence>MNFNINRGPLLRGVAIVVFFAFVALVLIPAYVPRPAFIPGFAPPPDMWPRTVSITGIVLGLVVIVGALTGRVAPQDPIDTDGGSSKTHLMRFAAVVLCFAGFIVLVPYIGFLLSTALLTGAAIYLAGERRHWILALAISLLGPVLLISFFSSVLGTQFPMGALTKPFGF</sequence>
<evidence type="ECO:0000313" key="4">
    <source>
        <dbReference type="Proteomes" id="UP000530268"/>
    </source>
</evidence>
<keyword evidence="1" id="KW-1133">Transmembrane helix</keyword>
<dbReference type="AlphaFoldDB" id="A0A7W6EAP7"/>
<feature type="transmembrane region" description="Helical" evidence="1">
    <location>
        <begin position="52"/>
        <end position="73"/>
    </location>
</feature>
<proteinExistence type="predicted"/>